<accession>A0A975BQH5</accession>
<dbReference type="KEGG" id="dmm:dnm_058380"/>
<evidence type="ECO:0000313" key="3">
    <source>
        <dbReference type="Proteomes" id="UP000663722"/>
    </source>
</evidence>
<dbReference type="EMBL" id="CP061800">
    <property type="protein sequence ID" value="QTA89781.1"/>
    <property type="molecule type" value="Genomic_DNA"/>
</dbReference>
<evidence type="ECO:0000256" key="1">
    <source>
        <dbReference type="SAM" id="SignalP"/>
    </source>
</evidence>
<evidence type="ECO:0000313" key="2">
    <source>
        <dbReference type="EMBL" id="QTA89781.1"/>
    </source>
</evidence>
<name>A0A975BQH5_9BACT</name>
<organism evidence="2 3">
    <name type="scientific">Desulfonema magnum</name>
    <dbReference type="NCBI Taxonomy" id="45655"/>
    <lineage>
        <taxon>Bacteria</taxon>
        <taxon>Pseudomonadati</taxon>
        <taxon>Thermodesulfobacteriota</taxon>
        <taxon>Desulfobacteria</taxon>
        <taxon>Desulfobacterales</taxon>
        <taxon>Desulfococcaceae</taxon>
        <taxon>Desulfonema</taxon>
    </lineage>
</organism>
<keyword evidence="3" id="KW-1185">Reference proteome</keyword>
<keyword evidence="1" id="KW-0732">Signal</keyword>
<proteinExistence type="predicted"/>
<gene>
    <name evidence="2" type="ORF">dnm_058380</name>
</gene>
<protein>
    <recommendedName>
        <fullName evidence="4">DNA-binding protein</fullName>
    </recommendedName>
</protein>
<dbReference type="AlphaFoldDB" id="A0A975BQH5"/>
<evidence type="ECO:0008006" key="4">
    <source>
        <dbReference type="Google" id="ProtNLM"/>
    </source>
</evidence>
<feature type="signal peptide" evidence="1">
    <location>
        <begin position="1"/>
        <end position="24"/>
    </location>
</feature>
<dbReference type="Proteomes" id="UP000663722">
    <property type="component" value="Chromosome"/>
</dbReference>
<sequence length="198" mass="20808">MKYLKGIVIASLVLVMAMTGQALARGGHHGGYDTETYGQGSETNGGLGTVTDYAINIFEDAPGLTIAGTVSNVMYYGGGFEIDTEAGSVTVYGIGPFRYWSSLEIDRPVVGDEIVVDAYEVTFSDGSVKIIAAGVSVGGEYVELRDPETSLPLWRKGFGRHGGGQGIGKGQGFKNDGVCPRGQTFPAIQNAPATENEE</sequence>
<feature type="chain" id="PRO_5037354685" description="DNA-binding protein" evidence="1">
    <location>
        <begin position="25"/>
        <end position="198"/>
    </location>
</feature>
<dbReference type="RefSeq" id="WP_207678259.1">
    <property type="nucleotide sequence ID" value="NZ_CP061800.1"/>
</dbReference>
<reference evidence="2" key="1">
    <citation type="journal article" date="2021" name="Microb. Physiol.">
        <title>Proteogenomic Insights into the Physiology of Marine, Sulfate-Reducing, Filamentous Desulfonema limicola and Desulfonema magnum.</title>
        <authorList>
            <person name="Schnaars V."/>
            <person name="Wohlbrand L."/>
            <person name="Scheve S."/>
            <person name="Hinrichs C."/>
            <person name="Reinhardt R."/>
            <person name="Rabus R."/>
        </authorList>
    </citation>
    <scope>NUCLEOTIDE SEQUENCE</scope>
    <source>
        <strain evidence="2">4be13</strain>
    </source>
</reference>